<dbReference type="STRING" id="1528099.AL705_07585"/>
<keyword evidence="5" id="KW-0680">Restriction system</keyword>
<dbReference type="PANTHER" id="PTHR42933">
    <property type="entry name" value="SLR6095 PROTEIN"/>
    <property type="match status" value="1"/>
</dbReference>
<evidence type="ECO:0000256" key="4">
    <source>
        <dbReference type="ARBA" id="ARBA00022691"/>
    </source>
</evidence>
<dbReference type="Proteomes" id="UP000068137">
    <property type="component" value="Chromosome"/>
</dbReference>
<proteinExistence type="predicted"/>
<dbReference type="GO" id="GO:0009307">
    <property type="term" value="P:DNA restriction-modification system"/>
    <property type="evidence" value="ECO:0007669"/>
    <property type="project" value="UniProtKB-KW"/>
</dbReference>
<dbReference type="Gene3D" id="3.40.50.150">
    <property type="entry name" value="Vaccinia Virus protein VP39"/>
    <property type="match status" value="1"/>
</dbReference>
<feature type="domain" description="DNA methylase adenine-specific" evidence="7">
    <location>
        <begin position="1"/>
        <end position="74"/>
    </location>
</feature>
<dbReference type="GO" id="GO:0008170">
    <property type="term" value="F:N-methyltransferase activity"/>
    <property type="evidence" value="ECO:0007669"/>
    <property type="project" value="InterPro"/>
</dbReference>
<evidence type="ECO:0000256" key="2">
    <source>
        <dbReference type="ARBA" id="ARBA00022603"/>
    </source>
</evidence>
<dbReference type="KEGG" id="cbq:AL705_07585"/>
<dbReference type="OrthoDB" id="9784823at2"/>
<dbReference type="SUPFAM" id="SSF53335">
    <property type="entry name" value="S-adenosyl-L-methionine-dependent methyltransferases"/>
    <property type="match status" value="1"/>
</dbReference>
<dbReference type="GO" id="GO:0003677">
    <property type="term" value="F:DNA binding"/>
    <property type="evidence" value="ECO:0007669"/>
    <property type="project" value="InterPro"/>
</dbReference>
<dbReference type="PATRIC" id="fig|1562462.4.peg.1547"/>
<dbReference type="PANTHER" id="PTHR42933:SF3">
    <property type="entry name" value="TYPE I RESTRICTION ENZYME MJAVIII METHYLASE SUBUNIT"/>
    <property type="match status" value="1"/>
</dbReference>
<sequence length="93" mass="10401">MLIESVAAVEADGGDSRTLSLYGQEKNLTTQSIARMNMYIHNLPDHNIMRGDTLREPKFTDGDALKQFDVVIAKRWLGQMIRDNGVCEYALAA</sequence>
<evidence type="ECO:0000313" key="8">
    <source>
        <dbReference type="EMBL" id="ALE19412.1"/>
    </source>
</evidence>
<reference evidence="8 9" key="1">
    <citation type="journal article" date="2015" name="Genome Announc.">
        <title>Complete Genome Sequences for Two Strains of a Novel Fastidious, Partially Acid-Fast, Gram-Positive Corynebacterineae Bacterium, Derived from Human Clinical Samples.</title>
        <authorList>
            <person name="Nicholson A.C."/>
            <person name="Bell M."/>
            <person name="Humrighouse B.W."/>
            <person name="McQuiston J.R."/>
        </authorList>
    </citation>
    <scope>NUCLEOTIDE SEQUENCE [LARGE SCALE GENOMIC DNA]</scope>
    <source>
        <strain evidence="8 9">X1698</strain>
    </source>
</reference>
<comment type="catalytic activity">
    <reaction evidence="6">
        <text>a 2'-deoxyadenosine in DNA + S-adenosyl-L-methionine = an N(6)-methyl-2'-deoxyadenosine in DNA + S-adenosyl-L-homocysteine + H(+)</text>
        <dbReference type="Rhea" id="RHEA:15197"/>
        <dbReference type="Rhea" id="RHEA-COMP:12418"/>
        <dbReference type="Rhea" id="RHEA-COMP:12419"/>
        <dbReference type="ChEBI" id="CHEBI:15378"/>
        <dbReference type="ChEBI" id="CHEBI:57856"/>
        <dbReference type="ChEBI" id="CHEBI:59789"/>
        <dbReference type="ChEBI" id="CHEBI:90615"/>
        <dbReference type="ChEBI" id="CHEBI:90616"/>
        <dbReference type="EC" id="2.1.1.72"/>
    </reaction>
</comment>
<gene>
    <name evidence="8" type="ORF">AL705_07585</name>
</gene>
<dbReference type="EMBL" id="CP012390">
    <property type="protein sequence ID" value="ALE19412.1"/>
    <property type="molecule type" value="Genomic_DNA"/>
</dbReference>
<accession>A0A0M4MCZ8</accession>
<name>A0A0M4MCZ8_9ACTN</name>
<dbReference type="EC" id="2.1.1.72" evidence="1"/>
<dbReference type="InterPro" id="IPR051537">
    <property type="entry name" value="DNA_Adenine_Mtase"/>
</dbReference>
<keyword evidence="4" id="KW-0949">S-adenosyl-L-methionine</keyword>
<dbReference type="GO" id="GO:0009007">
    <property type="term" value="F:site-specific DNA-methyltransferase (adenine-specific) activity"/>
    <property type="evidence" value="ECO:0007669"/>
    <property type="project" value="UniProtKB-EC"/>
</dbReference>
<evidence type="ECO:0000313" key="9">
    <source>
        <dbReference type="Proteomes" id="UP000068137"/>
    </source>
</evidence>
<evidence type="ECO:0000259" key="7">
    <source>
        <dbReference type="Pfam" id="PF02384"/>
    </source>
</evidence>
<dbReference type="GO" id="GO:0032259">
    <property type="term" value="P:methylation"/>
    <property type="evidence" value="ECO:0007669"/>
    <property type="project" value="UniProtKB-KW"/>
</dbReference>
<evidence type="ECO:0000256" key="1">
    <source>
        <dbReference type="ARBA" id="ARBA00011900"/>
    </source>
</evidence>
<evidence type="ECO:0000256" key="3">
    <source>
        <dbReference type="ARBA" id="ARBA00022679"/>
    </source>
</evidence>
<evidence type="ECO:0000256" key="6">
    <source>
        <dbReference type="ARBA" id="ARBA00047942"/>
    </source>
</evidence>
<protein>
    <recommendedName>
        <fullName evidence="1">site-specific DNA-methyltransferase (adenine-specific)</fullName>
        <ecNumber evidence="1">2.1.1.72</ecNumber>
    </recommendedName>
</protein>
<evidence type="ECO:0000256" key="5">
    <source>
        <dbReference type="ARBA" id="ARBA00022747"/>
    </source>
</evidence>
<keyword evidence="2" id="KW-0489">Methyltransferase</keyword>
<dbReference type="AlphaFoldDB" id="A0A0M4MCZ8"/>
<dbReference type="InterPro" id="IPR003356">
    <property type="entry name" value="DNA_methylase_A-5"/>
</dbReference>
<dbReference type="Pfam" id="PF02384">
    <property type="entry name" value="N6_Mtase"/>
    <property type="match status" value="1"/>
</dbReference>
<organism evidence="8 9">
    <name type="scientific">Lawsonella clevelandensis</name>
    <dbReference type="NCBI Taxonomy" id="1528099"/>
    <lineage>
        <taxon>Bacteria</taxon>
        <taxon>Bacillati</taxon>
        <taxon>Actinomycetota</taxon>
        <taxon>Actinomycetes</taxon>
        <taxon>Mycobacteriales</taxon>
        <taxon>Lawsonellaceae</taxon>
        <taxon>Lawsonella</taxon>
    </lineage>
</organism>
<dbReference type="InterPro" id="IPR029063">
    <property type="entry name" value="SAM-dependent_MTases_sf"/>
</dbReference>
<keyword evidence="3" id="KW-0808">Transferase</keyword>